<dbReference type="AlphaFoldDB" id="E3MZD9"/>
<name>E3MZD9_CAERE</name>
<evidence type="ECO:0000313" key="2">
    <source>
        <dbReference type="EMBL" id="EFP12911.1"/>
    </source>
</evidence>
<feature type="region of interest" description="Disordered" evidence="1">
    <location>
        <begin position="1"/>
        <end position="21"/>
    </location>
</feature>
<gene>
    <name evidence="2" type="ORF">CRE_05984</name>
</gene>
<evidence type="ECO:0000256" key="1">
    <source>
        <dbReference type="SAM" id="MobiDB-lite"/>
    </source>
</evidence>
<dbReference type="HOGENOM" id="CLU_2280074_0_0_1"/>
<accession>E3MZD9</accession>
<reference evidence="2" key="1">
    <citation type="submission" date="2007-07" db="EMBL/GenBank/DDBJ databases">
        <title>PCAP assembly of the Caenorhabditis remanei genome.</title>
        <authorList>
            <consortium name="The Caenorhabditis remanei Sequencing Consortium"/>
            <person name="Wilson R.K."/>
        </authorList>
    </citation>
    <scope>NUCLEOTIDE SEQUENCE [LARGE SCALE GENOMIC DNA]</scope>
    <source>
        <strain evidence="2">PB4641</strain>
    </source>
</reference>
<dbReference type="EMBL" id="DS268500">
    <property type="protein sequence ID" value="EFP12911.1"/>
    <property type="molecule type" value="Genomic_DNA"/>
</dbReference>
<dbReference type="InParanoid" id="E3MZD9"/>
<protein>
    <submittedName>
        <fullName evidence="2">Uncharacterized protein</fullName>
    </submittedName>
</protein>
<evidence type="ECO:0000313" key="3">
    <source>
        <dbReference type="Proteomes" id="UP000008281"/>
    </source>
</evidence>
<dbReference type="Proteomes" id="UP000008281">
    <property type="component" value="Unassembled WGS sequence"/>
</dbReference>
<organism evidence="3">
    <name type="scientific">Caenorhabditis remanei</name>
    <name type="common">Caenorhabditis vulgaris</name>
    <dbReference type="NCBI Taxonomy" id="31234"/>
    <lineage>
        <taxon>Eukaryota</taxon>
        <taxon>Metazoa</taxon>
        <taxon>Ecdysozoa</taxon>
        <taxon>Nematoda</taxon>
        <taxon>Chromadorea</taxon>
        <taxon>Rhabditida</taxon>
        <taxon>Rhabditina</taxon>
        <taxon>Rhabditomorpha</taxon>
        <taxon>Rhabditoidea</taxon>
        <taxon>Rhabditidae</taxon>
        <taxon>Peloderinae</taxon>
        <taxon>Caenorhabditis</taxon>
    </lineage>
</organism>
<keyword evidence="3" id="KW-1185">Reference proteome</keyword>
<proteinExistence type="predicted"/>
<sequence length="102" mass="11708">MAEDISERGSCGSVDARRKSQDTIDLGEMASEVAGWSTEVLAQCVAEPFSQMSVGEEHRQKTTIWIEERPRKRMPDRREEGEVASPKFYILETPWNHRGQRK</sequence>